<proteinExistence type="predicted"/>
<dbReference type="Proteomes" id="UP001448207">
    <property type="component" value="Unassembled WGS sequence"/>
</dbReference>
<dbReference type="EMBL" id="JBCLYO010000046">
    <property type="protein sequence ID" value="KAL0073978.1"/>
    <property type="molecule type" value="Genomic_DNA"/>
</dbReference>
<keyword evidence="1" id="KW-0812">Transmembrane</keyword>
<evidence type="ECO:0000256" key="1">
    <source>
        <dbReference type="SAM" id="Phobius"/>
    </source>
</evidence>
<protein>
    <submittedName>
        <fullName evidence="2">Uncharacterized protein</fullName>
    </submittedName>
</protein>
<sequence length="63" mass="7258">FFIILLLLLLLLLFLMLLSLLSLLPLLPLLMNLGMIANVIFGTIGHFILNLDDQFEYKEVVRE</sequence>
<gene>
    <name evidence="2" type="ORF">J3Q64DRAFT_1779175</name>
</gene>
<keyword evidence="1" id="KW-1133">Transmembrane helix</keyword>
<organism evidence="2 3">
    <name type="scientific">Phycomyces blakesleeanus</name>
    <dbReference type="NCBI Taxonomy" id="4837"/>
    <lineage>
        <taxon>Eukaryota</taxon>
        <taxon>Fungi</taxon>
        <taxon>Fungi incertae sedis</taxon>
        <taxon>Mucoromycota</taxon>
        <taxon>Mucoromycotina</taxon>
        <taxon>Mucoromycetes</taxon>
        <taxon>Mucorales</taxon>
        <taxon>Phycomycetaceae</taxon>
        <taxon>Phycomyces</taxon>
    </lineage>
</organism>
<evidence type="ECO:0000313" key="3">
    <source>
        <dbReference type="Proteomes" id="UP001448207"/>
    </source>
</evidence>
<feature type="non-terminal residue" evidence="2">
    <location>
        <position position="1"/>
    </location>
</feature>
<name>A0ABR3AIA1_PHYBL</name>
<reference evidence="2 3" key="1">
    <citation type="submission" date="2024-04" db="EMBL/GenBank/DDBJ databases">
        <title>Symmetric and asymmetric DNA N6-adenine methylation regulates different biological responses in Mucorales.</title>
        <authorList>
            <consortium name="Lawrence Berkeley National Laboratory"/>
            <person name="Lax C."/>
            <person name="Mondo S.J."/>
            <person name="Osorio-Concepcion M."/>
            <person name="Muszewska A."/>
            <person name="Corrochano-Luque M."/>
            <person name="Gutierrez G."/>
            <person name="Riley R."/>
            <person name="Lipzen A."/>
            <person name="Guo J."/>
            <person name="Hundley H."/>
            <person name="Amirebrahimi M."/>
            <person name="Ng V."/>
            <person name="Lorenzo-Gutierrez D."/>
            <person name="Binder U."/>
            <person name="Yang J."/>
            <person name="Song Y."/>
            <person name="Canovas D."/>
            <person name="Navarro E."/>
            <person name="Freitag M."/>
            <person name="Gabaldon T."/>
            <person name="Grigoriev I.V."/>
            <person name="Corrochano L.M."/>
            <person name="Nicolas F.E."/>
            <person name="Garre V."/>
        </authorList>
    </citation>
    <scope>NUCLEOTIDE SEQUENCE [LARGE SCALE GENOMIC DNA]</scope>
    <source>
        <strain evidence="2 3">L51</strain>
    </source>
</reference>
<feature type="transmembrane region" description="Helical" evidence="1">
    <location>
        <begin position="29"/>
        <end position="49"/>
    </location>
</feature>
<accession>A0ABR3AIA1</accession>
<keyword evidence="3" id="KW-1185">Reference proteome</keyword>
<keyword evidence="1" id="KW-0472">Membrane</keyword>
<comment type="caution">
    <text evidence="2">The sequence shown here is derived from an EMBL/GenBank/DDBJ whole genome shotgun (WGS) entry which is preliminary data.</text>
</comment>
<evidence type="ECO:0000313" key="2">
    <source>
        <dbReference type="EMBL" id="KAL0073978.1"/>
    </source>
</evidence>